<proteinExistence type="inferred from homology"/>
<gene>
    <name evidence="7" type="ORF">HDK90DRAFT_463814</name>
</gene>
<dbReference type="PANTHER" id="PTHR10876">
    <property type="entry name" value="ZINC FINGER PROTEIN ZPR1"/>
    <property type="match status" value="1"/>
</dbReference>
<dbReference type="Gene3D" id="2.60.120.1040">
    <property type="entry name" value="ZPR1, A/B domain"/>
    <property type="match status" value="2"/>
</dbReference>
<name>A0ABR1YWF6_9PEZI</name>
<feature type="region of interest" description="Disordered" evidence="5">
    <location>
        <begin position="451"/>
        <end position="504"/>
    </location>
</feature>
<organism evidence="7 8">
    <name type="scientific">Phyllosticta capitalensis</name>
    <dbReference type="NCBI Taxonomy" id="121624"/>
    <lineage>
        <taxon>Eukaryota</taxon>
        <taxon>Fungi</taxon>
        <taxon>Dikarya</taxon>
        <taxon>Ascomycota</taxon>
        <taxon>Pezizomycotina</taxon>
        <taxon>Dothideomycetes</taxon>
        <taxon>Dothideomycetes incertae sedis</taxon>
        <taxon>Botryosphaeriales</taxon>
        <taxon>Phyllostictaceae</taxon>
        <taxon>Phyllosticta</taxon>
    </lineage>
</organism>
<feature type="domain" description="Zinc finger ZPR1-type" evidence="6">
    <location>
        <begin position="42"/>
        <end position="199"/>
    </location>
</feature>
<dbReference type="Gene3D" id="2.20.25.420">
    <property type="entry name" value="ZPR1, zinc finger domain"/>
    <property type="match status" value="2"/>
</dbReference>
<keyword evidence="4" id="KW-0862">Zinc</keyword>
<keyword evidence="8" id="KW-1185">Reference proteome</keyword>
<dbReference type="Pfam" id="PF22794">
    <property type="entry name" value="jr-ZPR1"/>
    <property type="match status" value="2"/>
</dbReference>
<dbReference type="InterPro" id="IPR004457">
    <property type="entry name" value="Znf_ZPR1"/>
</dbReference>
<dbReference type="Pfam" id="PF03367">
    <property type="entry name" value="Zn_ribbon_ZPR1"/>
    <property type="match status" value="2"/>
</dbReference>
<feature type="compositionally biased region" description="Polar residues" evidence="5">
    <location>
        <begin position="226"/>
        <end position="237"/>
    </location>
</feature>
<sequence>MSVPGKSLAKDLFEDMGRKVQEASANMAADGEPSKLVEEIDSLCMNCHEDGTTKLLLTRIPYFREIVIMSFDCPHCGFKNSEIQPAGEIQPRGAKYTFKLETAEDLNRQVIKSDTSVFRVEDIDLEIPPGRGQLTNVEGILRMIHGDLEQKQDERRQLVPEVAAKIEAVLVLLQNMFEGQQLPFTVSVDDAAGNSWIQPSVNDTAGKLVKHDYARTPEQNEALGLTAQTEGAPTSTDAPEPVLRPEYQATQMYPQAPERPMVNNVDDDEIIENQVYSFPASCPGCTKPCTTNMKMVNIPYFKQVVLMSTVCDHCGYRSNEVKTGGEVPDKGRRITLKVSGKEDLSRDILKAESCAMRCPELNLQVEPGTLGGRFTTVEGLLTNIRDDLRSNIYGDNDTNHDSIDAATKARWDAFFAQIDSAIAGTTAFTIVLEDPLASSYVQSFAAPEPDAQMTVEDYQRTDEEEEDLGLKDIKVEGYENDADVEMQEGEKEKEESRKRKEPTQ</sequence>
<keyword evidence="2" id="KW-0479">Metal-binding</keyword>
<evidence type="ECO:0000256" key="3">
    <source>
        <dbReference type="ARBA" id="ARBA00022771"/>
    </source>
</evidence>
<evidence type="ECO:0000256" key="4">
    <source>
        <dbReference type="ARBA" id="ARBA00022833"/>
    </source>
</evidence>
<evidence type="ECO:0000313" key="8">
    <source>
        <dbReference type="Proteomes" id="UP001492380"/>
    </source>
</evidence>
<feature type="domain" description="Zinc finger ZPR1-type" evidence="6">
    <location>
        <begin position="280"/>
        <end position="443"/>
    </location>
</feature>
<dbReference type="SMART" id="SM00709">
    <property type="entry name" value="Zpr1"/>
    <property type="match status" value="2"/>
</dbReference>
<dbReference type="InterPro" id="IPR056180">
    <property type="entry name" value="ZPR1_jr_dom"/>
</dbReference>
<accession>A0ABR1YWF6</accession>
<reference evidence="7 8" key="1">
    <citation type="submission" date="2024-04" db="EMBL/GenBank/DDBJ databases">
        <title>Phyllosticta paracitricarpa is synonymous to the EU quarantine fungus P. citricarpa based on phylogenomic analyses.</title>
        <authorList>
            <consortium name="Lawrence Berkeley National Laboratory"/>
            <person name="Van Ingen-Buijs V.A."/>
            <person name="Van Westerhoven A.C."/>
            <person name="Haridas S."/>
            <person name="Skiadas P."/>
            <person name="Martin F."/>
            <person name="Groenewald J.Z."/>
            <person name="Crous P.W."/>
            <person name="Seidl M.F."/>
        </authorList>
    </citation>
    <scope>NUCLEOTIDE SEQUENCE [LARGE SCALE GENOMIC DNA]</scope>
    <source>
        <strain evidence="7 8">CBS 123374</strain>
    </source>
</reference>
<dbReference type="PANTHER" id="PTHR10876:SF0">
    <property type="entry name" value="ZINC FINGER PROTEIN ZPR1"/>
    <property type="match status" value="1"/>
</dbReference>
<evidence type="ECO:0000313" key="7">
    <source>
        <dbReference type="EMBL" id="KAK8240186.1"/>
    </source>
</evidence>
<comment type="caution">
    <text evidence="7">The sequence shown here is derived from an EMBL/GenBank/DDBJ whole genome shotgun (WGS) entry which is preliminary data.</text>
</comment>
<feature type="compositionally biased region" description="Basic and acidic residues" evidence="5">
    <location>
        <begin position="488"/>
        <end position="504"/>
    </location>
</feature>
<dbReference type="InterPro" id="IPR042452">
    <property type="entry name" value="ZPR1_Znf1/2"/>
</dbReference>
<protein>
    <submittedName>
        <fullName evidence="7">Zinc finger protein-like protein zpr1</fullName>
    </submittedName>
</protein>
<dbReference type="Proteomes" id="UP001492380">
    <property type="component" value="Unassembled WGS sequence"/>
</dbReference>
<keyword evidence="3" id="KW-0863">Zinc-finger</keyword>
<dbReference type="InterPro" id="IPR040141">
    <property type="entry name" value="ZPR1"/>
</dbReference>
<dbReference type="InterPro" id="IPR042451">
    <property type="entry name" value="ZPR1_A/B_dom"/>
</dbReference>
<feature type="compositionally biased region" description="Acidic residues" evidence="5">
    <location>
        <begin position="478"/>
        <end position="487"/>
    </location>
</feature>
<feature type="compositionally biased region" description="Basic and acidic residues" evidence="5">
    <location>
        <begin position="468"/>
        <end position="477"/>
    </location>
</feature>
<feature type="region of interest" description="Disordered" evidence="5">
    <location>
        <begin position="217"/>
        <end position="241"/>
    </location>
</feature>
<comment type="similarity">
    <text evidence="1">Belongs to the ZPR1 family.</text>
</comment>
<dbReference type="EMBL" id="JBBWRZ010000003">
    <property type="protein sequence ID" value="KAK8240186.1"/>
    <property type="molecule type" value="Genomic_DNA"/>
</dbReference>
<evidence type="ECO:0000256" key="1">
    <source>
        <dbReference type="ARBA" id="ARBA00008354"/>
    </source>
</evidence>
<evidence type="ECO:0000259" key="6">
    <source>
        <dbReference type="SMART" id="SM00709"/>
    </source>
</evidence>
<evidence type="ECO:0000256" key="5">
    <source>
        <dbReference type="SAM" id="MobiDB-lite"/>
    </source>
</evidence>
<dbReference type="NCBIfam" id="TIGR00310">
    <property type="entry name" value="ZPR1_znf"/>
    <property type="match status" value="2"/>
</dbReference>
<evidence type="ECO:0000256" key="2">
    <source>
        <dbReference type="ARBA" id="ARBA00022723"/>
    </source>
</evidence>